<gene>
    <name evidence="1" type="ORF">COU06_02520</name>
</gene>
<accession>A0A2M6WJN3</accession>
<evidence type="ECO:0000313" key="1">
    <source>
        <dbReference type="EMBL" id="PIT92979.1"/>
    </source>
</evidence>
<proteinExistence type="predicted"/>
<protein>
    <submittedName>
        <fullName evidence="1">Uncharacterized protein</fullName>
    </submittedName>
</protein>
<feature type="non-terminal residue" evidence="1">
    <location>
        <position position="232"/>
    </location>
</feature>
<dbReference type="EMBL" id="PFAY01000023">
    <property type="protein sequence ID" value="PIT92979.1"/>
    <property type="molecule type" value="Genomic_DNA"/>
</dbReference>
<dbReference type="Proteomes" id="UP000229112">
    <property type="component" value="Unassembled WGS sequence"/>
</dbReference>
<reference evidence="2" key="1">
    <citation type="submission" date="2017-09" db="EMBL/GenBank/DDBJ databases">
        <title>Depth-based differentiation of microbial function through sediment-hosted aquifers and enrichment of novel symbionts in the deep terrestrial subsurface.</title>
        <authorList>
            <person name="Probst A.J."/>
            <person name="Ladd B."/>
            <person name="Jarett J.K."/>
            <person name="Geller-Mcgrath D.E."/>
            <person name="Sieber C.M.K."/>
            <person name="Emerson J.B."/>
            <person name="Anantharaman K."/>
            <person name="Thomas B.C."/>
            <person name="Malmstrom R."/>
            <person name="Stieglmeier M."/>
            <person name="Klingl A."/>
            <person name="Woyke T."/>
            <person name="Ryan C.M."/>
            <person name="Banfield J.F."/>
        </authorList>
    </citation>
    <scope>NUCLEOTIDE SEQUENCE [LARGE SCALE GENOMIC DNA]</scope>
</reference>
<sequence>MLKKEGPETTTVEGKEKKLGYENEFRALLKENPGILKVAIKLIDQALEEYNPPEKIVDNEYSEKVKLMYDKEANKWLQGLKDYHLRYPMRIGRGTLLVPGEPVKDEESGLTVTVLGRSNRKFPKREDIGDYLKITFQGQSFFVKRSYITISPGFREFQDTLTAKEALKELEYVKVIEAKLGYQDDKESWFVSRFEDLETAGYKPGVLENNIFSSREHDDYGNPIIDTSKAYI</sequence>
<dbReference type="AlphaFoldDB" id="A0A2M6WJN3"/>
<organism evidence="1 2">
    <name type="scientific">Candidatus Harrisonbacteria bacterium CG10_big_fil_rev_8_21_14_0_10_38_8</name>
    <dbReference type="NCBI Taxonomy" id="1974582"/>
    <lineage>
        <taxon>Bacteria</taxon>
        <taxon>Candidatus Harrisoniibacteriota</taxon>
    </lineage>
</organism>
<evidence type="ECO:0000313" key="2">
    <source>
        <dbReference type="Proteomes" id="UP000229112"/>
    </source>
</evidence>
<name>A0A2M6WJN3_9BACT</name>
<comment type="caution">
    <text evidence="1">The sequence shown here is derived from an EMBL/GenBank/DDBJ whole genome shotgun (WGS) entry which is preliminary data.</text>
</comment>